<name>A0ABQ5ZBB9_9SPHN</name>
<accession>A0ABQ5ZBB9</accession>
<dbReference type="Proteomes" id="UP001156703">
    <property type="component" value="Unassembled WGS sequence"/>
</dbReference>
<proteinExistence type="predicted"/>
<dbReference type="EMBL" id="BSOO01000019">
    <property type="protein sequence ID" value="GLR48153.1"/>
    <property type="molecule type" value="Genomic_DNA"/>
</dbReference>
<sequence>MLNERHEVARMIAGELLPAEKDIDTAIVRNARLTIAVVEGRTKLRLPLTTGQEGLELVSKANASLVEARGLMAEAHIAFRATQSEIGLDAFSYGDIVECPPSKANATPLVRVA</sequence>
<protein>
    <submittedName>
        <fullName evidence="1">Uncharacterized protein</fullName>
    </submittedName>
</protein>
<gene>
    <name evidence="1" type="ORF">GCM10007925_18660</name>
</gene>
<organism evidence="1 2">
    <name type="scientific">Sphingomonas astaxanthinifaciens DSM 22298</name>
    <dbReference type="NCBI Taxonomy" id="1123267"/>
    <lineage>
        <taxon>Bacteria</taxon>
        <taxon>Pseudomonadati</taxon>
        <taxon>Pseudomonadota</taxon>
        <taxon>Alphaproteobacteria</taxon>
        <taxon>Sphingomonadales</taxon>
        <taxon>Sphingomonadaceae</taxon>
        <taxon>Sphingomonas</taxon>
    </lineage>
</organism>
<evidence type="ECO:0000313" key="1">
    <source>
        <dbReference type="EMBL" id="GLR48153.1"/>
    </source>
</evidence>
<reference evidence="2" key="1">
    <citation type="journal article" date="2019" name="Int. J. Syst. Evol. Microbiol.">
        <title>The Global Catalogue of Microorganisms (GCM) 10K type strain sequencing project: providing services to taxonomists for standard genome sequencing and annotation.</title>
        <authorList>
            <consortium name="The Broad Institute Genomics Platform"/>
            <consortium name="The Broad Institute Genome Sequencing Center for Infectious Disease"/>
            <person name="Wu L."/>
            <person name="Ma J."/>
        </authorList>
    </citation>
    <scope>NUCLEOTIDE SEQUENCE [LARGE SCALE GENOMIC DNA]</scope>
    <source>
        <strain evidence="2">NBRC 102146</strain>
    </source>
</reference>
<keyword evidence="2" id="KW-1185">Reference proteome</keyword>
<comment type="caution">
    <text evidence="1">The sequence shown here is derived from an EMBL/GenBank/DDBJ whole genome shotgun (WGS) entry which is preliminary data.</text>
</comment>
<dbReference type="RefSeq" id="WP_169738076.1">
    <property type="nucleotide sequence ID" value="NZ_JONN01000001.1"/>
</dbReference>
<evidence type="ECO:0000313" key="2">
    <source>
        <dbReference type="Proteomes" id="UP001156703"/>
    </source>
</evidence>